<dbReference type="AlphaFoldDB" id="A0A5C6N9H0"/>
<name>A0A5C6N9H0_9TELE</name>
<evidence type="ECO:0000313" key="2">
    <source>
        <dbReference type="EMBL" id="TWW63745.1"/>
    </source>
</evidence>
<accession>A0A5C6N9H0</accession>
<evidence type="ECO:0000256" key="1">
    <source>
        <dbReference type="SAM" id="MobiDB-lite"/>
    </source>
</evidence>
<feature type="compositionally biased region" description="Pro residues" evidence="1">
    <location>
        <begin position="109"/>
        <end position="126"/>
    </location>
</feature>
<feature type="compositionally biased region" description="Basic residues" evidence="1">
    <location>
        <begin position="88"/>
        <end position="98"/>
    </location>
</feature>
<feature type="region of interest" description="Disordered" evidence="1">
    <location>
        <begin position="88"/>
        <end position="126"/>
    </location>
</feature>
<organism evidence="2 3">
    <name type="scientific">Takifugu flavidus</name>
    <name type="common">sansaifugu</name>
    <dbReference type="NCBI Taxonomy" id="433684"/>
    <lineage>
        <taxon>Eukaryota</taxon>
        <taxon>Metazoa</taxon>
        <taxon>Chordata</taxon>
        <taxon>Craniata</taxon>
        <taxon>Vertebrata</taxon>
        <taxon>Euteleostomi</taxon>
        <taxon>Actinopterygii</taxon>
        <taxon>Neopterygii</taxon>
        <taxon>Teleostei</taxon>
        <taxon>Neoteleostei</taxon>
        <taxon>Acanthomorphata</taxon>
        <taxon>Eupercaria</taxon>
        <taxon>Tetraodontiformes</taxon>
        <taxon>Tetradontoidea</taxon>
        <taxon>Tetraodontidae</taxon>
        <taxon>Takifugu</taxon>
    </lineage>
</organism>
<keyword evidence="3" id="KW-1185">Reference proteome</keyword>
<protein>
    <submittedName>
        <fullName evidence="2">Uncharacterized protein</fullName>
    </submittedName>
</protein>
<dbReference type="Proteomes" id="UP000324091">
    <property type="component" value="Chromosome 3"/>
</dbReference>
<reference evidence="2 3" key="1">
    <citation type="submission" date="2019-04" db="EMBL/GenBank/DDBJ databases">
        <title>Chromosome genome assembly for Takifugu flavidus.</title>
        <authorList>
            <person name="Xiao S."/>
        </authorList>
    </citation>
    <scope>NUCLEOTIDE SEQUENCE [LARGE SCALE GENOMIC DNA]</scope>
    <source>
        <strain evidence="2">HTHZ2018</strain>
        <tissue evidence="2">Muscle</tissue>
    </source>
</reference>
<evidence type="ECO:0000313" key="3">
    <source>
        <dbReference type="Proteomes" id="UP000324091"/>
    </source>
</evidence>
<gene>
    <name evidence="2" type="ORF">D4764_03G0007530</name>
</gene>
<proteinExistence type="predicted"/>
<dbReference type="EMBL" id="RHFK02000016">
    <property type="protein sequence ID" value="TWW63745.1"/>
    <property type="molecule type" value="Genomic_DNA"/>
</dbReference>
<comment type="caution">
    <text evidence="2">The sequence shown here is derived from an EMBL/GenBank/DDBJ whole genome shotgun (WGS) entry which is preliminary data.</text>
</comment>
<sequence>MFSTQFLVQECSSTGSLFEAHLVASACSWNKGVTEVTEEEEETSRIFTQADTVGSADYGSTYTKVNLLPGTTIVVTSFYICPTNKKKVRGKRWLRHRGYGPAAGTRPPTSSPLPPPPLSFASPAPH</sequence>